<organism evidence="2 3">
    <name type="scientific">Orbilia ellipsospora</name>
    <dbReference type="NCBI Taxonomy" id="2528407"/>
    <lineage>
        <taxon>Eukaryota</taxon>
        <taxon>Fungi</taxon>
        <taxon>Dikarya</taxon>
        <taxon>Ascomycota</taxon>
        <taxon>Pezizomycotina</taxon>
        <taxon>Orbiliomycetes</taxon>
        <taxon>Orbiliales</taxon>
        <taxon>Orbiliaceae</taxon>
        <taxon>Orbilia</taxon>
    </lineage>
</organism>
<evidence type="ECO:0000313" key="2">
    <source>
        <dbReference type="EMBL" id="KAK6541348.1"/>
    </source>
</evidence>
<feature type="region of interest" description="Disordered" evidence="1">
    <location>
        <begin position="67"/>
        <end position="91"/>
    </location>
</feature>
<name>A0AAV9XHE5_9PEZI</name>
<gene>
    <name evidence="2" type="ORF">TWF694_007162</name>
</gene>
<dbReference type="EMBL" id="JAVHJO010000003">
    <property type="protein sequence ID" value="KAK6541348.1"/>
    <property type="molecule type" value="Genomic_DNA"/>
</dbReference>
<keyword evidence="3" id="KW-1185">Reference proteome</keyword>
<evidence type="ECO:0000256" key="1">
    <source>
        <dbReference type="SAM" id="MobiDB-lite"/>
    </source>
</evidence>
<evidence type="ECO:0000313" key="3">
    <source>
        <dbReference type="Proteomes" id="UP001365542"/>
    </source>
</evidence>
<comment type="caution">
    <text evidence="2">The sequence shown here is derived from an EMBL/GenBank/DDBJ whole genome shotgun (WGS) entry which is preliminary data.</text>
</comment>
<sequence>MGSFFIQPFAAVQESYRKREAQRLKKKNDKAKVREWLACTAQHRHEQWVDEELEPYLLAGTLHLVDSDSSTDREENPKSPTSLDSPTECGDAVKERQAGIGKFFG</sequence>
<accession>A0AAV9XHE5</accession>
<reference evidence="2 3" key="1">
    <citation type="submission" date="2019-10" db="EMBL/GenBank/DDBJ databases">
        <authorList>
            <person name="Palmer J.M."/>
        </authorList>
    </citation>
    <scope>NUCLEOTIDE SEQUENCE [LARGE SCALE GENOMIC DNA]</scope>
    <source>
        <strain evidence="2 3">TWF694</strain>
    </source>
</reference>
<dbReference type="Proteomes" id="UP001365542">
    <property type="component" value="Unassembled WGS sequence"/>
</dbReference>
<proteinExistence type="predicted"/>
<dbReference type="AlphaFoldDB" id="A0AAV9XHE5"/>
<protein>
    <submittedName>
        <fullName evidence="2">Uncharacterized protein</fullName>
    </submittedName>
</protein>